<evidence type="ECO:0000256" key="5">
    <source>
        <dbReference type="SAM" id="Phobius"/>
    </source>
</evidence>
<feature type="transmembrane region" description="Helical" evidence="5">
    <location>
        <begin position="94"/>
        <end position="115"/>
    </location>
</feature>
<reference evidence="6 7" key="1">
    <citation type="submission" date="2024-06" db="EMBL/GenBank/DDBJ databases">
        <title>Genomic Encyclopedia of Type Strains, Phase IV (KMG-IV): sequencing the most valuable type-strain genomes for metagenomic binning, comparative biology and taxonomic classification.</title>
        <authorList>
            <person name="Goeker M."/>
        </authorList>
    </citation>
    <scope>NUCLEOTIDE SEQUENCE [LARGE SCALE GENOMIC DNA]</scope>
    <source>
        <strain evidence="6 7">DSM 21460</strain>
    </source>
</reference>
<feature type="transmembrane region" description="Helical" evidence="5">
    <location>
        <begin position="6"/>
        <end position="26"/>
    </location>
</feature>
<dbReference type="RefSeq" id="WP_354366821.1">
    <property type="nucleotide sequence ID" value="NZ_JBEPMA010000002.1"/>
</dbReference>
<evidence type="ECO:0000256" key="1">
    <source>
        <dbReference type="ARBA" id="ARBA00004141"/>
    </source>
</evidence>
<dbReference type="PANTHER" id="PTHR30249:SF0">
    <property type="entry name" value="PLASTIDAL GLYCOLATE_GLYCERATE TRANSLOCATOR 1, CHLOROPLASTIC"/>
    <property type="match status" value="1"/>
</dbReference>
<organism evidence="6 7">
    <name type="scientific">Peptoniphilus olsenii</name>
    <dbReference type="NCBI Taxonomy" id="411570"/>
    <lineage>
        <taxon>Bacteria</taxon>
        <taxon>Bacillati</taxon>
        <taxon>Bacillota</taxon>
        <taxon>Tissierellia</taxon>
        <taxon>Tissierellales</taxon>
        <taxon>Peptoniphilaceae</taxon>
        <taxon>Peptoniphilus</taxon>
    </lineage>
</organism>
<feature type="transmembrane region" description="Helical" evidence="5">
    <location>
        <begin position="147"/>
        <end position="167"/>
    </location>
</feature>
<comment type="subcellular location">
    <subcellularLocation>
        <location evidence="1">Membrane</location>
        <topology evidence="1">Multi-pass membrane protein</topology>
    </subcellularLocation>
</comment>
<feature type="transmembrane region" description="Helical" evidence="5">
    <location>
        <begin position="62"/>
        <end position="82"/>
    </location>
</feature>
<dbReference type="Proteomes" id="UP001549162">
    <property type="component" value="Unassembled WGS sequence"/>
</dbReference>
<evidence type="ECO:0000256" key="3">
    <source>
        <dbReference type="ARBA" id="ARBA00022989"/>
    </source>
</evidence>
<proteinExistence type="predicted"/>
<accession>A0ABV2J7R1</accession>
<sequence>MIDILTKGPLFGVGIIVLAFLLAIKIKERFNNNLFNPMLLAIIFVIATLIIFKIPLENYREGGSMIQFMISPIETIVIGVGLYKQFDTLKKNFLSMVISTIIGGTFVVLFVILLGRALNMPQDVLLASIPKSVTTAIGIEISNKMGWLTSITVMYICMTGIVGAVIARPIISLFKIKSPISQGLAIGTASHAVGTSEAIKIGEVQGAISGLSIGLHAIIASIIIPIIVNLLHIS</sequence>
<dbReference type="GO" id="GO:0016787">
    <property type="term" value="F:hydrolase activity"/>
    <property type="evidence" value="ECO:0007669"/>
    <property type="project" value="UniProtKB-KW"/>
</dbReference>
<dbReference type="Pfam" id="PF04172">
    <property type="entry name" value="LrgB"/>
    <property type="match status" value="1"/>
</dbReference>
<name>A0ABV2J7R1_9FIRM</name>
<evidence type="ECO:0000256" key="2">
    <source>
        <dbReference type="ARBA" id="ARBA00022692"/>
    </source>
</evidence>
<keyword evidence="3 5" id="KW-1133">Transmembrane helix</keyword>
<dbReference type="InterPro" id="IPR007300">
    <property type="entry name" value="CidB/LrgB"/>
</dbReference>
<gene>
    <name evidence="6" type="ORF">ABID14_000440</name>
</gene>
<keyword evidence="2 5" id="KW-0812">Transmembrane</keyword>
<evidence type="ECO:0000313" key="6">
    <source>
        <dbReference type="EMBL" id="MET3616815.1"/>
    </source>
</evidence>
<keyword evidence="4 5" id="KW-0472">Membrane</keyword>
<comment type="caution">
    <text evidence="6">The sequence shown here is derived from an EMBL/GenBank/DDBJ whole genome shotgun (WGS) entry which is preliminary data.</text>
</comment>
<protein>
    <submittedName>
        <fullName evidence="6">Effector of murein hydrolase</fullName>
    </submittedName>
</protein>
<dbReference type="PANTHER" id="PTHR30249">
    <property type="entry name" value="PUTATIVE SEROTONIN TRANSPORTER"/>
    <property type="match status" value="1"/>
</dbReference>
<keyword evidence="6" id="KW-0378">Hydrolase</keyword>
<feature type="transmembrane region" description="Helical" evidence="5">
    <location>
        <begin position="38"/>
        <end position="56"/>
    </location>
</feature>
<feature type="transmembrane region" description="Helical" evidence="5">
    <location>
        <begin position="213"/>
        <end position="233"/>
    </location>
</feature>
<keyword evidence="7" id="KW-1185">Reference proteome</keyword>
<evidence type="ECO:0000256" key="4">
    <source>
        <dbReference type="ARBA" id="ARBA00023136"/>
    </source>
</evidence>
<dbReference type="EMBL" id="JBEPMA010000002">
    <property type="protein sequence ID" value="MET3616815.1"/>
    <property type="molecule type" value="Genomic_DNA"/>
</dbReference>
<evidence type="ECO:0000313" key="7">
    <source>
        <dbReference type="Proteomes" id="UP001549162"/>
    </source>
</evidence>